<protein>
    <recommendedName>
        <fullName evidence="8">Catalase-related peroxidase</fullName>
        <ecNumber evidence="8">1.11.1.-</ecNumber>
    </recommendedName>
</protein>
<dbReference type="PANTHER" id="PTHR11465">
    <property type="entry name" value="CATALASE"/>
    <property type="match status" value="1"/>
</dbReference>
<organism evidence="12 13">
    <name type="scientific">Duganella margarita</name>
    <dbReference type="NCBI Taxonomy" id="2692170"/>
    <lineage>
        <taxon>Bacteria</taxon>
        <taxon>Pseudomonadati</taxon>
        <taxon>Pseudomonadota</taxon>
        <taxon>Betaproteobacteria</taxon>
        <taxon>Burkholderiales</taxon>
        <taxon>Oxalobacteraceae</taxon>
        <taxon>Telluria group</taxon>
        <taxon>Duganella</taxon>
    </lineage>
</organism>
<evidence type="ECO:0000256" key="10">
    <source>
        <dbReference type="PIRSR" id="PIRSR000296-2"/>
    </source>
</evidence>
<dbReference type="AlphaFoldDB" id="A0A7X4KK41"/>
<evidence type="ECO:0000256" key="8">
    <source>
        <dbReference type="PIRNR" id="PIRNR000296"/>
    </source>
</evidence>
<keyword evidence="3 8" id="KW-0575">Peroxidase</keyword>
<dbReference type="Gene3D" id="1.20.1280.120">
    <property type="match status" value="1"/>
</dbReference>
<evidence type="ECO:0000256" key="1">
    <source>
        <dbReference type="ARBA" id="ARBA00002974"/>
    </source>
</evidence>
<evidence type="ECO:0000256" key="6">
    <source>
        <dbReference type="ARBA" id="ARBA00023002"/>
    </source>
</evidence>
<dbReference type="EMBL" id="WWCR01000057">
    <property type="protein sequence ID" value="MYM75982.1"/>
    <property type="molecule type" value="Genomic_DNA"/>
</dbReference>
<dbReference type="SMART" id="SM01060">
    <property type="entry name" value="Catalase"/>
    <property type="match status" value="1"/>
</dbReference>
<dbReference type="GO" id="GO:0004096">
    <property type="term" value="F:catalase activity"/>
    <property type="evidence" value="ECO:0007669"/>
    <property type="project" value="InterPro"/>
</dbReference>
<evidence type="ECO:0000256" key="2">
    <source>
        <dbReference type="ARBA" id="ARBA00005329"/>
    </source>
</evidence>
<dbReference type="PANTHER" id="PTHR11465:SF9">
    <property type="entry name" value="CATALASE"/>
    <property type="match status" value="1"/>
</dbReference>
<evidence type="ECO:0000256" key="7">
    <source>
        <dbReference type="ARBA" id="ARBA00023004"/>
    </source>
</evidence>
<name>A0A7X4KK41_9BURK</name>
<dbReference type="Pfam" id="PF00199">
    <property type="entry name" value="Catalase"/>
    <property type="match status" value="1"/>
</dbReference>
<dbReference type="GO" id="GO:0005737">
    <property type="term" value="C:cytoplasm"/>
    <property type="evidence" value="ECO:0007669"/>
    <property type="project" value="TreeGrafter"/>
</dbReference>
<comment type="function">
    <text evidence="8">Has an organic peroxide-dependent peroxidase activity.</text>
</comment>
<feature type="active site" evidence="9">
    <location>
        <position position="69"/>
    </location>
</feature>
<dbReference type="InterPro" id="IPR020835">
    <property type="entry name" value="Catalase_sf"/>
</dbReference>
<dbReference type="GO" id="GO:0020037">
    <property type="term" value="F:heme binding"/>
    <property type="evidence" value="ECO:0007669"/>
    <property type="project" value="InterPro"/>
</dbReference>
<keyword evidence="7 8" id="KW-0408">Iron</keyword>
<feature type="binding site" description="axial binding residue" evidence="10">
    <location>
        <position position="340"/>
    </location>
    <ligand>
        <name>heme</name>
        <dbReference type="ChEBI" id="CHEBI:30413"/>
    </ligand>
    <ligandPart>
        <name>Fe</name>
        <dbReference type="ChEBI" id="CHEBI:18248"/>
    </ligandPart>
</feature>
<dbReference type="InterPro" id="IPR011614">
    <property type="entry name" value="Catalase_core"/>
</dbReference>
<reference evidence="12 13" key="1">
    <citation type="submission" date="2019-12" db="EMBL/GenBank/DDBJ databases">
        <title>Novel species isolated from a subtropical stream in China.</title>
        <authorList>
            <person name="Lu H."/>
        </authorList>
    </citation>
    <scope>NUCLEOTIDE SEQUENCE [LARGE SCALE GENOMIC DNA]</scope>
    <source>
        <strain evidence="12 13">FT134W</strain>
    </source>
</reference>
<evidence type="ECO:0000313" key="13">
    <source>
        <dbReference type="Proteomes" id="UP000469734"/>
    </source>
</evidence>
<evidence type="ECO:0000256" key="3">
    <source>
        <dbReference type="ARBA" id="ARBA00022559"/>
    </source>
</evidence>
<keyword evidence="5 8" id="KW-0479">Metal-binding</keyword>
<evidence type="ECO:0000259" key="11">
    <source>
        <dbReference type="SMART" id="SM01060"/>
    </source>
</evidence>
<comment type="function">
    <text evidence="1">Decomposes hydrogen peroxide into water and oxygen; serves to protect cells from the toxic effects of hydrogen peroxide.</text>
</comment>
<dbReference type="InterPro" id="IPR024168">
    <property type="entry name" value="Catalase_SrpA-type_pred"/>
</dbReference>
<keyword evidence="6 8" id="KW-0560">Oxidoreductase</keyword>
<evidence type="ECO:0000256" key="5">
    <source>
        <dbReference type="ARBA" id="ARBA00022723"/>
    </source>
</evidence>
<feature type="domain" description="Catalase core" evidence="11">
    <location>
        <begin position="31"/>
        <end position="349"/>
    </location>
</feature>
<evidence type="ECO:0000256" key="4">
    <source>
        <dbReference type="ARBA" id="ARBA00022617"/>
    </source>
</evidence>
<gene>
    <name evidence="12" type="ORF">GTP56_27840</name>
</gene>
<dbReference type="Proteomes" id="UP000469734">
    <property type="component" value="Unassembled WGS sequence"/>
</dbReference>
<accession>A0A7X4KK41</accession>
<dbReference type="CDD" id="cd08153">
    <property type="entry name" value="srpA_like"/>
    <property type="match status" value="1"/>
</dbReference>
<dbReference type="PROSITE" id="PS51402">
    <property type="entry name" value="CATALASE_3"/>
    <property type="match status" value="1"/>
</dbReference>
<dbReference type="GO" id="GO:0042744">
    <property type="term" value="P:hydrogen peroxide catabolic process"/>
    <property type="evidence" value="ECO:0007669"/>
    <property type="project" value="TreeGrafter"/>
</dbReference>
<dbReference type="InterPro" id="IPR018028">
    <property type="entry name" value="Catalase"/>
</dbReference>
<comment type="caution">
    <text evidence="12">The sequence shown here is derived from an EMBL/GenBank/DDBJ whole genome shotgun (WGS) entry which is preliminary data.</text>
</comment>
<keyword evidence="4 8" id="KW-0349">Heme</keyword>
<comment type="cofactor">
    <cofactor evidence="8">
        <name>heme</name>
        <dbReference type="ChEBI" id="CHEBI:30413"/>
    </cofactor>
</comment>
<dbReference type="GO" id="GO:0046872">
    <property type="term" value="F:metal ion binding"/>
    <property type="evidence" value="ECO:0007669"/>
    <property type="project" value="UniProtKB-KW"/>
</dbReference>
<dbReference type="GO" id="GO:0042542">
    <property type="term" value="P:response to hydrogen peroxide"/>
    <property type="evidence" value="ECO:0007669"/>
    <property type="project" value="TreeGrafter"/>
</dbReference>
<evidence type="ECO:0000256" key="9">
    <source>
        <dbReference type="PIRSR" id="PIRSR000296-1"/>
    </source>
</evidence>
<sequence>MADTPENLHRRNTLLQAVRLSVAGTFAASGAAALASPAAPDEAAAASAEKAIDTLEGTYGTHKGQRRNHTKGIGAMGTFVGNPAAAAPYSRSLLFSGTPIDVVARFSIAGGNPKVEDKEKSTRGLGLEFRLPGGGMHHITMLNTPMFFARMPATFIAKFAAVKPDPATGKPMPEKVKAFNATHPDAASQTMFLTEHNPPPSYANSAFYGIHTFKFVNKANHVTLVRWRFVPRDGEKSLSDADMASAPDDFLYAALTERLKHGPVKWDMLVAIGEPGDSETDPTILWPKERKEINVGTLTLTSAAPPETAASNRINFDPLVMADGILPTADPILLFRSPSYAYSYARRQSEG</sequence>
<dbReference type="SUPFAM" id="SSF56634">
    <property type="entry name" value="Heme-dependent catalase-like"/>
    <property type="match status" value="1"/>
</dbReference>
<evidence type="ECO:0000313" key="12">
    <source>
        <dbReference type="EMBL" id="MYM75982.1"/>
    </source>
</evidence>
<proteinExistence type="inferred from homology"/>
<dbReference type="EC" id="1.11.1.-" evidence="8"/>
<dbReference type="PIRSF" id="PIRSF000296">
    <property type="entry name" value="SrpA"/>
    <property type="match status" value="1"/>
</dbReference>
<comment type="similarity">
    <text evidence="2 8">Belongs to the catalase family.</text>
</comment>
<dbReference type="Gene3D" id="2.40.180.10">
    <property type="entry name" value="Catalase core domain"/>
    <property type="match status" value="1"/>
</dbReference>